<proteinExistence type="predicted"/>
<feature type="region of interest" description="Disordered" evidence="1">
    <location>
        <begin position="42"/>
        <end position="62"/>
    </location>
</feature>
<evidence type="ECO:0000313" key="2">
    <source>
        <dbReference type="EMBL" id="KAK4290494.1"/>
    </source>
</evidence>
<reference evidence="2" key="1">
    <citation type="submission" date="2023-11" db="EMBL/GenBank/DDBJ databases">
        <title>Genome assemblies of two species of porcelain crab, Petrolisthes cinctipes and Petrolisthes manimaculis (Anomura: Porcellanidae).</title>
        <authorList>
            <person name="Angst P."/>
        </authorList>
    </citation>
    <scope>NUCLEOTIDE SEQUENCE</scope>
    <source>
        <strain evidence="2">PB745_02</strain>
        <tissue evidence="2">Gill</tissue>
    </source>
</reference>
<evidence type="ECO:0000256" key="1">
    <source>
        <dbReference type="SAM" id="MobiDB-lite"/>
    </source>
</evidence>
<name>A0AAE1TP89_9EUCA</name>
<keyword evidence="3" id="KW-1185">Reference proteome</keyword>
<organism evidence="2 3">
    <name type="scientific">Petrolisthes manimaculis</name>
    <dbReference type="NCBI Taxonomy" id="1843537"/>
    <lineage>
        <taxon>Eukaryota</taxon>
        <taxon>Metazoa</taxon>
        <taxon>Ecdysozoa</taxon>
        <taxon>Arthropoda</taxon>
        <taxon>Crustacea</taxon>
        <taxon>Multicrustacea</taxon>
        <taxon>Malacostraca</taxon>
        <taxon>Eumalacostraca</taxon>
        <taxon>Eucarida</taxon>
        <taxon>Decapoda</taxon>
        <taxon>Pleocyemata</taxon>
        <taxon>Anomura</taxon>
        <taxon>Galatheoidea</taxon>
        <taxon>Porcellanidae</taxon>
        <taxon>Petrolisthes</taxon>
    </lineage>
</organism>
<comment type="caution">
    <text evidence="2">The sequence shown here is derived from an EMBL/GenBank/DDBJ whole genome shotgun (WGS) entry which is preliminary data.</text>
</comment>
<evidence type="ECO:0000313" key="3">
    <source>
        <dbReference type="Proteomes" id="UP001292094"/>
    </source>
</evidence>
<sequence length="136" mass="15073">MLLQCKIGDHSSKSLQEPPGPPLLGGPTGFLQVTAECNTSLLGPQHQEGRGSHLPNQLSRVEPRASTRVRTLLDHQANKTGSVYWRIGPLAASWLTTTPTGYLMQHHMEEMVILNLHCFANDSSPRTHKTVKDNNW</sequence>
<gene>
    <name evidence="2" type="ORF">Pmani_036607</name>
</gene>
<dbReference type="Proteomes" id="UP001292094">
    <property type="component" value="Unassembled WGS sequence"/>
</dbReference>
<dbReference type="EMBL" id="JAWZYT010005462">
    <property type="protein sequence ID" value="KAK4290494.1"/>
    <property type="molecule type" value="Genomic_DNA"/>
</dbReference>
<dbReference type="AlphaFoldDB" id="A0AAE1TP89"/>
<accession>A0AAE1TP89</accession>
<protein>
    <submittedName>
        <fullName evidence="2">Uncharacterized protein</fullName>
    </submittedName>
</protein>